<name>H8KPT6_SOLCM</name>
<proteinExistence type="predicted"/>
<dbReference type="Proteomes" id="UP000007590">
    <property type="component" value="Chromosome"/>
</dbReference>
<feature type="coiled-coil region" evidence="1">
    <location>
        <begin position="245"/>
        <end position="282"/>
    </location>
</feature>
<dbReference type="STRING" id="929556.Solca_0869"/>
<protein>
    <recommendedName>
        <fullName evidence="4">Toprim domain-containing protein</fullName>
    </recommendedName>
</protein>
<dbReference type="RefSeq" id="WP_014679212.1">
    <property type="nucleotide sequence ID" value="NC_017770.1"/>
</dbReference>
<dbReference type="HOGENOM" id="CLU_309687_0_0_10"/>
<evidence type="ECO:0008006" key="4">
    <source>
        <dbReference type="Google" id="ProtNLM"/>
    </source>
</evidence>
<evidence type="ECO:0000256" key="1">
    <source>
        <dbReference type="SAM" id="Coils"/>
    </source>
</evidence>
<sequence>MRFIDPKDILEATGGGLNIILSYYPQAEKAVKKQGEKFKVRDSEKTESCSLRKQPDGNWVVTDFGNDQIPRNGIMIAMLEENCDFKTALNILAERFGVIPTDQAATVLMPVIEHRDATAEEEDGIWSFDTKGSFTDFDLKALFADKIIDAIRAEEKKDEKVDDDRVYSRLAAVCKKLRFHSLNSYTVIKNRKATIVKSTDQYPIFLIDEGGFKKIYQPRNPDKSRRFIYHGKKEKDFIHGLSQCLKAYEALQKIDEQAVAQYQEESEDKKEEKRKAKKLSEIILVTGGSDALNVAALGYNVIWLNSESAKLLGHQFAQLTRIANEVYNLPDIDATGLRTAHELAITYLDIRTIILPAALREKRDLRGNSCKDVRDFFRYWGKKDFADLVKTALPYRFWDIEPQYDRSGNFKKMGYAFNNVHAYNFFGKNGFFRLKSENKKNGFIYVKIDGNTITEVEPNDIKNFIHKFLEDRKMDTDLRNTFYRSTQLSENSLSNLPMTEIDFTDYDRESQFLFFQNKTWKVTANSIEEFRPGEINKFIWQDEVIPFRIKKIDPLFIVKTDPETGEKDIEIHNDNCLFFRYLIQTSRVHWRKELEIELYKRKADFREDYLVRNKFNIAGDLLSAEEKKEQKEHLINKIYSLGYLLHRYKDPSRPWCVFAMDNRINDDGGSYGGSGKSIAFEKGVRKVLRKNFYLGGRNPKITDNPHIYDGLTEHHRYVLIDDADEFLNFKFFFDAITGELKVNPKNIQPYSIPFEKVGKFAITSNFTLRNIDPSTERRLLYTVFSDYYHEQGETSDYNESRSPKDDFGRSLFTDFTEDEWNHFYNFMSQCLQFYLNHDKINPPMDNVTKRNLQTEMGLSFHAWADVFFSEESSNRDKLIIKKDAMEIYIKDNNVKWTTQKFTTALKAWCKYNGFTYNPKDLQNGQGRIVRKPHDKTEEMIYIQTKLEISSEALPEKLPF</sequence>
<dbReference type="KEGG" id="scn:Solca_0869"/>
<dbReference type="AlphaFoldDB" id="H8KPT6"/>
<keyword evidence="3" id="KW-1185">Reference proteome</keyword>
<dbReference type="OrthoDB" id="840343at2"/>
<dbReference type="Gene3D" id="3.40.1360.10">
    <property type="match status" value="1"/>
</dbReference>
<evidence type="ECO:0000313" key="2">
    <source>
        <dbReference type="EMBL" id="AFD05984.1"/>
    </source>
</evidence>
<dbReference type="EMBL" id="CP003349">
    <property type="protein sequence ID" value="AFD05984.1"/>
    <property type="molecule type" value="Genomic_DNA"/>
</dbReference>
<evidence type="ECO:0000313" key="3">
    <source>
        <dbReference type="Proteomes" id="UP000007590"/>
    </source>
</evidence>
<reference evidence="2" key="1">
    <citation type="submission" date="2012-02" db="EMBL/GenBank/DDBJ databases">
        <title>The complete genome of Solitalea canadensis DSM 3403.</title>
        <authorList>
            <consortium name="US DOE Joint Genome Institute (JGI-PGF)"/>
            <person name="Lucas S."/>
            <person name="Copeland A."/>
            <person name="Lapidus A."/>
            <person name="Glavina del Rio T."/>
            <person name="Dalin E."/>
            <person name="Tice H."/>
            <person name="Bruce D."/>
            <person name="Goodwin L."/>
            <person name="Pitluck S."/>
            <person name="Peters L."/>
            <person name="Ovchinnikova G."/>
            <person name="Lu M."/>
            <person name="Kyrpides N."/>
            <person name="Mavromatis K."/>
            <person name="Ivanova N."/>
            <person name="Brettin T."/>
            <person name="Detter J.C."/>
            <person name="Han C."/>
            <person name="Larimer F."/>
            <person name="Land M."/>
            <person name="Hauser L."/>
            <person name="Markowitz V."/>
            <person name="Cheng J.-F."/>
            <person name="Hugenholtz P."/>
            <person name="Woyke T."/>
            <person name="Wu D."/>
            <person name="Spring S."/>
            <person name="Schroeder M."/>
            <person name="Kopitz M."/>
            <person name="Brambilla E."/>
            <person name="Klenk H.-P."/>
            <person name="Eisen J.A."/>
        </authorList>
    </citation>
    <scope>NUCLEOTIDE SEQUENCE</scope>
    <source>
        <strain evidence="2">DSM 3403</strain>
    </source>
</reference>
<accession>H8KPT6</accession>
<keyword evidence="1" id="KW-0175">Coiled coil</keyword>
<gene>
    <name evidence="2" type="ordered locus">Solca_0869</name>
</gene>
<dbReference type="eggNOG" id="COG0358">
    <property type="taxonomic scope" value="Bacteria"/>
</dbReference>
<organism evidence="2 3">
    <name type="scientific">Solitalea canadensis (strain ATCC 29591 / DSM 3403 / JCM 21819 / LMG 8368 / NBRC 15130 / NCIMB 12057 / USAM 9D)</name>
    <name type="common">Flexibacter canadensis</name>
    <dbReference type="NCBI Taxonomy" id="929556"/>
    <lineage>
        <taxon>Bacteria</taxon>
        <taxon>Pseudomonadati</taxon>
        <taxon>Bacteroidota</taxon>
        <taxon>Sphingobacteriia</taxon>
        <taxon>Sphingobacteriales</taxon>
        <taxon>Sphingobacteriaceae</taxon>
        <taxon>Solitalea</taxon>
    </lineage>
</organism>